<accession>A0A1I6Y3G3</accession>
<protein>
    <recommendedName>
        <fullName evidence="4">DUF3347 domain-containing protein</fullName>
    </recommendedName>
</protein>
<dbReference type="AlphaFoldDB" id="A0A1I6Y3G3"/>
<evidence type="ECO:0000256" key="1">
    <source>
        <dbReference type="SAM" id="SignalP"/>
    </source>
</evidence>
<name>A0A1I6Y3G3_9BACT</name>
<proteinExistence type="predicted"/>
<evidence type="ECO:0000313" key="3">
    <source>
        <dbReference type="Proteomes" id="UP000199673"/>
    </source>
</evidence>
<sequence>MNKLKLILGFALFFFLASNVNAQSIPSVKTPKMNIPEMDLSTQVLGILNTTDGLGLNSDQKDKLTKENSSFVDQLMNISKSGKSDDDKKAAFLGLKNNRTKFLTSLLGNDLFKKYSGQILKSINPLKSKLGLAALAF</sequence>
<organism evidence="2 3">
    <name type="scientific">Algoriphagus locisalis</name>
    <dbReference type="NCBI Taxonomy" id="305507"/>
    <lineage>
        <taxon>Bacteria</taxon>
        <taxon>Pseudomonadati</taxon>
        <taxon>Bacteroidota</taxon>
        <taxon>Cytophagia</taxon>
        <taxon>Cytophagales</taxon>
        <taxon>Cyclobacteriaceae</taxon>
        <taxon>Algoriphagus</taxon>
    </lineage>
</organism>
<evidence type="ECO:0000313" key="2">
    <source>
        <dbReference type="EMBL" id="SFT44771.1"/>
    </source>
</evidence>
<dbReference type="OrthoDB" id="826101at2"/>
<feature type="chain" id="PRO_5011601932" description="DUF3347 domain-containing protein" evidence="1">
    <location>
        <begin position="23"/>
        <end position="137"/>
    </location>
</feature>
<feature type="signal peptide" evidence="1">
    <location>
        <begin position="1"/>
        <end position="22"/>
    </location>
</feature>
<gene>
    <name evidence="2" type="ORF">SAMN04489724_0798</name>
</gene>
<keyword evidence="1" id="KW-0732">Signal</keyword>
<dbReference type="STRING" id="305507.SAMN04489724_0798"/>
<dbReference type="Proteomes" id="UP000199673">
    <property type="component" value="Unassembled WGS sequence"/>
</dbReference>
<reference evidence="3" key="1">
    <citation type="submission" date="2016-10" db="EMBL/GenBank/DDBJ databases">
        <authorList>
            <person name="Varghese N."/>
            <person name="Submissions S."/>
        </authorList>
    </citation>
    <scope>NUCLEOTIDE SEQUENCE [LARGE SCALE GENOMIC DNA]</scope>
    <source>
        <strain evidence="3">DSM 23445</strain>
    </source>
</reference>
<dbReference type="EMBL" id="FPBF01000001">
    <property type="protein sequence ID" value="SFT44771.1"/>
    <property type="molecule type" value="Genomic_DNA"/>
</dbReference>
<evidence type="ECO:0008006" key="4">
    <source>
        <dbReference type="Google" id="ProtNLM"/>
    </source>
</evidence>
<keyword evidence="3" id="KW-1185">Reference proteome</keyword>
<dbReference type="RefSeq" id="WP_091691394.1">
    <property type="nucleotide sequence ID" value="NZ_FPBF01000001.1"/>
</dbReference>